<feature type="domain" description="PpiC" evidence="7">
    <location>
        <begin position="138"/>
        <end position="228"/>
    </location>
</feature>
<dbReference type="Gene3D" id="3.10.50.40">
    <property type="match status" value="1"/>
</dbReference>
<evidence type="ECO:0000256" key="6">
    <source>
        <dbReference type="SAM" id="SignalP"/>
    </source>
</evidence>
<organism evidence="8 9">
    <name type="scientific">Spiribacter pallidus</name>
    <dbReference type="NCBI Taxonomy" id="1987936"/>
    <lineage>
        <taxon>Bacteria</taxon>
        <taxon>Pseudomonadati</taxon>
        <taxon>Pseudomonadota</taxon>
        <taxon>Gammaproteobacteria</taxon>
        <taxon>Chromatiales</taxon>
        <taxon>Ectothiorhodospiraceae</taxon>
        <taxon>Spiribacter</taxon>
    </lineage>
</organism>
<evidence type="ECO:0000256" key="1">
    <source>
        <dbReference type="ARBA" id="ARBA00000971"/>
    </source>
</evidence>
<dbReference type="InterPro" id="IPR046357">
    <property type="entry name" value="PPIase_dom_sf"/>
</dbReference>
<feature type="signal peptide" evidence="6">
    <location>
        <begin position="1"/>
        <end position="27"/>
    </location>
</feature>
<dbReference type="Proteomes" id="UP001556709">
    <property type="component" value="Unassembled WGS sequence"/>
</dbReference>
<reference evidence="8 9" key="1">
    <citation type="submission" date="2024-02" db="EMBL/GenBank/DDBJ databases">
        <title>New especies of Spiribacter isolated from saline water.</title>
        <authorList>
            <person name="Leon M.J."/>
            <person name="De La Haba R."/>
            <person name="Sanchez-Porro C."/>
            <person name="Ventosa A."/>
        </authorList>
    </citation>
    <scope>NUCLEOTIDE SEQUENCE [LARGE SCALE GENOMIC DNA]</scope>
    <source>
        <strain evidence="9">ag22IC6-390</strain>
    </source>
</reference>
<dbReference type="EMBL" id="JBAKFM010000002">
    <property type="protein sequence ID" value="MEX0469056.1"/>
    <property type="molecule type" value="Genomic_DNA"/>
</dbReference>
<dbReference type="PROSITE" id="PS01096">
    <property type="entry name" value="PPIC_PPIASE_1"/>
    <property type="match status" value="1"/>
</dbReference>
<evidence type="ECO:0000256" key="3">
    <source>
        <dbReference type="ARBA" id="ARBA00013194"/>
    </source>
</evidence>
<keyword evidence="4 5" id="KW-0697">Rotamase</keyword>
<dbReference type="Pfam" id="PF13616">
    <property type="entry name" value="Rotamase_3"/>
    <property type="match status" value="1"/>
</dbReference>
<dbReference type="InterPro" id="IPR023058">
    <property type="entry name" value="PPIase_PpiC_CS"/>
</dbReference>
<gene>
    <name evidence="8" type="ORF">V6X73_04885</name>
</gene>
<proteinExistence type="inferred from homology"/>
<dbReference type="InterPro" id="IPR050245">
    <property type="entry name" value="PrsA_foldase"/>
</dbReference>
<dbReference type="InterPro" id="IPR000297">
    <property type="entry name" value="PPIase_PpiC"/>
</dbReference>
<evidence type="ECO:0000256" key="4">
    <source>
        <dbReference type="ARBA" id="ARBA00023110"/>
    </source>
</evidence>
<sequence length="274" mass="29815">MTAISRFQSLAAGLVLSATAATGIAMAQPETNTLAEVNGEPVTERELDLLISQQTQGRDDVPPAQRRQFLEEAINLMLLSQAGEAQGLDDDPDLTAQLNNSRRTAMAQAFVRELTTREPVAEATLRERYEAEYGGEAPKEYRARHILVGEAEQAAGIIEQLNDGEAFEDLARQYSQDGSAQNGGDLGWFAGSDMVEPFADAVAGMAPGEVSATPVETRFGFHVIRLDDTRAAEVPGFEDVAGQLRMNVINERIQSQLDSLRGDADIDYRAEWAE</sequence>
<dbReference type="RefSeq" id="WP_367958716.1">
    <property type="nucleotide sequence ID" value="NZ_JBAKFK010000002.1"/>
</dbReference>
<keyword evidence="9" id="KW-1185">Reference proteome</keyword>
<dbReference type="Gene3D" id="1.10.8.1040">
    <property type="match status" value="1"/>
</dbReference>
<name>A0ABV3TCT3_9GAMM</name>
<evidence type="ECO:0000256" key="5">
    <source>
        <dbReference type="PROSITE-ProRule" id="PRU00278"/>
    </source>
</evidence>
<keyword evidence="5 8" id="KW-0413">Isomerase</keyword>
<dbReference type="PANTHER" id="PTHR47245">
    <property type="entry name" value="PEPTIDYLPROLYL ISOMERASE"/>
    <property type="match status" value="1"/>
</dbReference>
<dbReference type="SUPFAM" id="SSF109998">
    <property type="entry name" value="Triger factor/SurA peptide-binding domain-like"/>
    <property type="match status" value="1"/>
</dbReference>
<accession>A0ABV3TCT3</accession>
<dbReference type="PROSITE" id="PS50198">
    <property type="entry name" value="PPIC_PPIASE_2"/>
    <property type="match status" value="1"/>
</dbReference>
<comment type="similarity">
    <text evidence="2">Belongs to the PpiC/parvulin rotamase family.</text>
</comment>
<dbReference type="PANTHER" id="PTHR47245:SF2">
    <property type="entry name" value="PEPTIDYL-PROLYL CIS-TRANS ISOMERASE HP_0175-RELATED"/>
    <property type="match status" value="1"/>
</dbReference>
<keyword evidence="6" id="KW-0732">Signal</keyword>
<feature type="chain" id="PRO_5045060522" description="peptidylprolyl isomerase" evidence="6">
    <location>
        <begin position="28"/>
        <end position="274"/>
    </location>
</feature>
<evidence type="ECO:0000256" key="2">
    <source>
        <dbReference type="ARBA" id="ARBA00007656"/>
    </source>
</evidence>
<dbReference type="EC" id="5.2.1.8" evidence="3"/>
<dbReference type="SUPFAM" id="SSF54534">
    <property type="entry name" value="FKBP-like"/>
    <property type="match status" value="1"/>
</dbReference>
<dbReference type="InterPro" id="IPR027304">
    <property type="entry name" value="Trigger_fact/SurA_dom_sf"/>
</dbReference>
<protein>
    <recommendedName>
        <fullName evidence="3">peptidylprolyl isomerase</fullName>
        <ecNumber evidence="3">5.2.1.8</ecNumber>
    </recommendedName>
</protein>
<dbReference type="GO" id="GO:0003755">
    <property type="term" value="F:peptidyl-prolyl cis-trans isomerase activity"/>
    <property type="evidence" value="ECO:0007669"/>
    <property type="project" value="UniProtKB-EC"/>
</dbReference>
<comment type="caution">
    <text evidence="8">The sequence shown here is derived from an EMBL/GenBank/DDBJ whole genome shotgun (WGS) entry which is preliminary data.</text>
</comment>
<evidence type="ECO:0000313" key="8">
    <source>
        <dbReference type="EMBL" id="MEX0469056.1"/>
    </source>
</evidence>
<comment type="catalytic activity">
    <reaction evidence="1">
        <text>[protein]-peptidylproline (omega=180) = [protein]-peptidylproline (omega=0)</text>
        <dbReference type="Rhea" id="RHEA:16237"/>
        <dbReference type="Rhea" id="RHEA-COMP:10747"/>
        <dbReference type="Rhea" id="RHEA-COMP:10748"/>
        <dbReference type="ChEBI" id="CHEBI:83833"/>
        <dbReference type="ChEBI" id="CHEBI:83834"/>
        <dbReference type="EC" id="5.2.1.8"/>
    </reaction>
</comment>
<evidence type="ECO:0000313" key="9">
    <source>
        <dbReference type="Proteomes" id="UP001556709"/>
    </source>
</evidence>
<evidence type="ECO:0000259" key="7">
    <source>
        <dbReference type="PROSITE" id="PS50198"/>
    </source>
</evidence>